<sequence>PPAAIMGPGEAGPVICQVSTVSPSWGPRESQHHPSYFELDLEKGLEMRKWVLSGILASEETYLSHLEALLLPMKPLKAAATTSQPVLTSQQIETIFFKVPELYEIHKEFYDGLFPRVQQWSHQQRVGDLFQKLASQLGVYRAFVDNYGVAMETAEKCCQANTQFAEISEVLVTLFIQVHPSTSPRWDVALLYKPVDRVTRSTLVLHDLLKHTPSSHPDHPLLQDALRISQNFLSSINEEITPRRQSMTVKKGEHRQLLKDSFMVELVEGARKLRHVFLFTDLLLCTKLKKQSGGKTQQYDCKWYIPLTDLSFQTVDESEAAPNIPLVLDEELDAMKIKISQIKNDIQREKRANKGSKAIERLKKKLSEQESLLLLMSPSMAFRVHNRNGKVSAHYDLTQPAGASRCFKSFSLTSVELQMLTNSCVKLQTVHSIPLTINKEDDESPGLYGFLNVIVHSATGFKQSSNLYCTLEVDSFGYFVNKAKTRVYRDTAEPNWNEEFEIELEGSQTLRILCYEKCYNKTKITKEDGESTDRIMGKGQVQLDPQALQDRDWQRTVIAMNGIEVKLSIKFTSREFSLKRMPSRKQTGVFGVKIAVVTKKPRSHRPAVGCAGLRQVGYAPISALLADNKDVSVMMSEMDVNAIAGTLKLYFRELPEPLFTDEFYPNFAEGIALSDPVAKESCMLNLLLSLPEANLLTFLFLLDHLKRVAEKETVNKMSLHNLATVFGPTLLRPSEKESKVPANPSQPISMTDSWSLEVMSQVQVLLYFLQLEAIPAPDSKRQSTLFSTEV</sequence>
<dbReference type="InterPro" id="IPR000198">
    <property type="entry name" value="RhoGAP_dom"/>
</dbReference>
<dbReference type="InterPro" id="IPR000008">
    <property type="entry name" value="C2_dom"/>
</dbReference>
<dbReference type="SMART" id="SM00239">
    <property type="entry name" value="C2"/>
    <property type="match status" value="1"/>
</dbReference>
<dbReference type="SMART" id="SM00324">
    <property type="entry name" value="RhoGAP"/>
    <property type="match status" value="1"/>
</dbReference>
<evidence type="ECO:0000313" key="9">
    <source>
        <dbReference type="Proteomes" id="UP000291022"/>
    </source>
</evidence>
<organism evidence="8 9">
    <name type="scientific">Ursus americanus</name>
    <name type="common">American black bear</name>
    <name type="synonym">Euarctos americanus</name>
    <dbReference type="NCBI Taxonomy" id="9643"/>
    <lineage>
        <taxon>Eukaryota</taxon>
        <taxon>Metazoa</taxon>
        <taxon>Chordata</taxon>
        <taxon>Craniata</taxon>
        <taxon>Vertebrata</taxon>
        <taxon>Euteleostomi</taxon>
        <taxon>Mammalia</taxon>
        <taxon>Eutheria</taxon>
        <taxon>Laurasiatheria</taxon>
        <taxon>Carnivora</taxon>
        <taxon>Caniformia</taxon>
        <taxon>Ursidae</taxon>
        <taxon>Ursus</taxon>
    </lineage>
</organism>
<evidence type="ECO:0000259" key="6">
    <source>
        <dbReference type="PROSITE" id="PS50010"/>
    </source>
</evidence>
<dbReference type="FunFam" id="2.60.40.150:FF:000057">
    <property type="entry name" value="active breakpoint cluster region-related protein isoform X1"/>
    <property type="match status" value="1"/>
</dbReference>
<dbReference type="InterPro" id="IPR035892">
    <property type="entry name" value="C2_domain_sf"/>
</dbReference>
<dbReference type="Proteomes" id="UP000291022">
    <property type="component" value="Unassembled WGS sequence"/>
</dbReference>
<dbReference type="PROSITE" id="PS50010">
    <property type="entry name" value="DH_2"/>
    <property type="match status" value="1"/>
</dbReference>
<dbReference type="Pfam" id="PF00620">
    <property type="entry name" value="RhoGAP"/>
    <property type="match status" value="1"/>
</dbReference>
<dbReference type="PROSITE" id="PS50238">
    <property type="entry name" value="RHOGAP"/>
    <property type="match status" value="1"/>
</dbReference>
<evidence type="ECO:0000256" key="1">
    <source>
        <dbReference type="ARBA" id="ARBA00004489"/>
    </source>
</evidence>
<evidence type="ECO:0000256" key="4">
    <source>
        <dbReference type="ARBA" id="ARBA00022658"/>
    </source>
</evidence>
<dbReference type="Gene3D" id="2.60.40.150">
    <property type="entry name" value="C2 domain"/>
    <property type="match status" value="1"/>
</dbReference>
<dbReference type="GO" id="GO:0005085">
    <property type="term" value="F:guanyl-nucleotide exchange factor activity"/>
    <property type="evidence" value="ECO:0007669"/>
    <property type="project" value="UniProtKB-KW"/>
</dbReference>
<name>A0A452R316_URSAM</name>
<dbReference type="AlphaFoldDB" id="A0A452R316"/>
<dbReference type="Pfam" id="PF19057">
    <property type="entry name" value="PH_19"/>
    <property type="match status" value="1"/>
</dbReference>
<feature type="domain" description="C2" evidence="5">
    <location>
        <begin position="431"/>
        <end position="558"/>
    </location>
</feature>
<dbReference type="GO" id="GO:0043197">
    <property type="term" value="C:dendritic spine"/>
    <property type="evidence" value="ECO:0007669"/>
    <property type="project" value="UniProtKB-SubCell"/>
</dbReference>
<dbReference type="InterPro" id="IPR035899">
    <property type="entry name" value="DBL_dom_sf"/>
</dbReference>
<dbReference type="Pfam" id="PF00621">
    <property type="entry name" value="RhoGEF"/>
    <property type="match status" value="1"/>
</dbReference>
<reference evidence="9" key="1">
    <citation type="submission" date="2016-06" db="EMBL/GenBank/DDBJ databases">
        <title>De novo assembly and RNA-Seq shows season-dependent expression and editing in black bear kidneys.</title>
        <authorList>
            <person name="Korstanje R."/>
            <person name="Srivastava A."/>
            <person name="Sarsani V.K."/>
            <person name="Sheehan S.M."/>
            <person name="Seger R.L."/>
            <person name="Barter M.E."/>
            <person name="Lindqvist C."/>
            <person name="Brody L.C."/>
            <person name="Mullikin J.C."/>
        </authorList>
    </citation>
    <scope>NUCLEOTIDE SEQUENCE [LARGE SCALE GENOMIC DNA]</scope>
</reference>
<dbReference type="GO" id="GO:0030424">
    <property type="term" value="C:axon"/>
    <property type="evidence" value="ECO:0007669"/>
    <property type="project" value="UniProtKB-SubCell"/>
</dbReference>
<dbReference type="SUPFAM" id="SSF48350">
    <property type="entry name" value="GTPase activation domain, GAP"/>
    <property type="match status" value="1"/>
</dbReference>
<dbReference type="SUPFAM" id="SSF49562">
    <property type="entry name" value="C2 domain (Calcium/lipid-binding domain, CaLB)"/>
    <property type="match status" value="1"/>
</dbReference>
<dbReference type="CDD" id="cd00160">
    <property type="entry name" value="RhoGEF"/>
    <property type="match status" value="1"/>
</dbReference>
<dbReference type="GO" id="GO:0016020">
    <property type="term" value="C:membrane"/>
    <property type="evidence" value="ECO:0007669"/>
    <property type="project" value="TreeGrafter"/>
</dbReference>
<accession>A0A452R316</accession>
<dbReference type="GO" id="GO:0005096">
    <property type="term" value="F:GTPase activator activity"/>
    <property type="evidence" value="ECO:0007669"/>
    <property type="project" value="UniProtKB-KW"/>
</dbReference>
<feature type="domain" description="DH" evidence="6">
    <location>
        <begin position="47"/>
        <end position="239"/>
    </location>
</feature>
<evidence type="ECO:0000259" key="5">
    <source>
        <dbReference type="PROSITE" id="PS50004"/>
    </source>
</evidence>
<feature type="domain" description="Rho-GAP" evidence="7">
    <location>
        <begin position="576"/>
        <end position="767"/>
    </location>
</feature>
<dbReference type="SMART" id="SM00325">
    <property type="entry name" value="RhoGEF"/>
    <property type="match status" value="1"/>
</dbReference>
<evidence type="ECO:0000313" key="8">
    <source>
        <dbReference type="Ensembl" id="ENSUAMP00000012743.1"/>
    </source>
</evidence>
<proteinExistence type="predicted"/>
<dbReference type="CDD" id="cd04387">
    <property type="entry name" value="RhoGAP_Bcr"/>
    <property type="match status" value="1"/>
</dbReference>
<dbReference type="InterPro" id="IPR011993">
    <property type="entry name" value="PH-like_dom_sf"/>
</dbReference>
<dbReference type="Gene3D" id="1.20.900.10">
    <property type="entry name" value="Dbl homology (DH) domain"/>
    <property type="match status" value="1"/>
</dbReference>
<dbReference type="Gene3D" id="1.10.555.10">
    <property type="entry name" value="Rho GTPase activation protein"/>
    <property type="match status" value="1"/>
</dbReference>
<gene>
    <name evidence="8" type="primary">BCR</name>
</gene>
<comment type="subcellular location">
    <subcellularLocation>
        <location evidence="1">Cell projection</location>
        <location evidence="1">Axon</location>
    </subcellularLocation>
    <subcellularLocation>
        <location evidence="2">Cell projection</location>
        <location evidence="2">Dendritic spine</location>
    </subcellularLocation>
</comment>
<keyword evidence="9" id="KW-1185">Reference proteome</keyword>
<dbReference type="InterPro" id="IPR008936">
    <property type="entry name" value="Rho_GTPase_activation_prot"/>
</dbReference>
<dbReference type="CDD" id="cd08686">
    <property type="entry name" value="C2_ABR"/>
    <property type="match status" value="1"/>
</dbReference>
<dbReference type="SUPFAM" id="SSF48065">
    <property type="entry name" value="DBL homology domain (DH-domain)"/>
    <property type="match status" value="1"/>
</dbReference>
<dbReference type="PANTHER" id="PTHR23182">
    <property type="entry name" value="BREAKPOINT CLUSTER REGION PROTEIN BCR"/>
    <property type="match status" value="1"/>
</dbReference>
<evidence type="ECO:0000256" key="2">
    <source>
        <dbReference type="ARBA" id="ARBA00004552"/>
    </source>
</evidence>
<dbReference type="InterPro" id="IPR037769">
    <property type="entry name" value="Abr/Bcr"/>
</dbReference>
<reference evidence="8" key="3">
    <citation type="submission" date="2025-09" db="UniProtKB">
        <authorList>
            <consortium name="Ensembl"/>
        </authorList>
    </citation>
    <scope>IDENTIFICATION</scope>
</reference>
<dbReference type="Ensembl" id="ENSUAMT00000014305.1">
    <property type="protein sequence ID" value="ENSUAMP00000012743.1"/>
    <property type="gene ID" value="ENSUAMG00000010236.1"/>
</dbReference>
<dbReference type="Pfam" id="PF00168">
    <property type="entry name" value="C2"/>
    <property type="match status" value="1"/>
</dbReference>
<keyword evidence="3" id="KW-0343">GTPase activation</keyword>
<dbReference type="InterPro" id="IPR000219">
    <property type="entry name" value="DH_dom"/>
</dbReference>
<dbReference type="Gene3D" id="2.30.29.30">
    <property type="entry name" value="Pleckstrin-homology domain (PH domain)/Phosphotyrosine-binding domain (PTB)"/>
    <property type="match status" value="1"/>
</dbReference>
<reference evidence="8" key="2">
    <citation type="submission" date="2025-08" db="UniProtKB">
        <authorList>
            <consortium name="Ensembl"/>
        </authorList>
    </citation>
    <scope>IDENTIFICATION</scope>
</reference>
<evidence type="ECO:0000256" key="3">
    <source>
        <dbReference type="ARBA" id="ARBA00022468"/>
    </source>
</evidence>
<dbReference type="PANTHER" id="PTHR23182:SF3">
    <property type="entry name" value="BREAKPOINT CLUSTER REGION PROTEIN"/>
    <property type="match status" value="1"/>
</dbReference>
<dbReference type="PROSITE" id="PS50004">
    <property type="entry name" value="C2"/>
    <property type="match status" value="1"/>
</dbReference>
<protein>
    <submittedName>
        <fullName evidence="8">BCR activator of RhoGEF and GTPase</fullName>
    </submittedName>
</protein>
<keyword evidence="4" id="KW-0344">Guanine-nucleotide releasing factor</keyword>
<dbReference type="GeneTree" id="ENSGT00940000153491"/>
<dbReference type="GO" id="GO:0007165">
    <property type="term" value="P:signal transduction"/>
    <property type="evidence" value="ECO:0007669"/>
    <property type="project" value="InterPro"/>
</dbReference>
<evidence type="ECO:0000259" key="7">
    <source>
        <dbReference type="PROSITE" id="PS50238"/>
    </source>
</evidence>
<dbReference type="SUPFAM" id="SSF50729">
    <property type="entry name" value="PH domain-like"/>
    <property type="match status" value="1"/>
</dbReference>